<proteinExistence type="predicted"/>
<sequence>MRTDLTDIQTQADADNRTVTGADGEVYARRTTRMARRQADELIAAGTPLVFERYGDALFDWCDGADAASVWASERTYVITSEPTAKQLAKHAMWTAGLWESGDGARLVYLSGRC</sequence>
<keyword evidence="2" id="KW-1185">Reference proteome</keyword>
<comment type="caution">
    <text evidence="1">The sequence shown here is derived from an EMBL/GenBank/DDBJ whole genome shotgun (WGS) entry which is preliminary data.</text>
</comment>
<reference evidence="2" key="1">
    <citation type="journal article" date="2019" name="Int. J. Syst. Evol. Microbiol.">
        <title>The Global Catalogue of Microorganisms (GCM) 10K type strain sequencing project: providing services to taxonomists for standard genome sequencing and annotation.</title>
        <authorList>
            <consortium name="The Broad Institute Genomics Platform"/>
            <consortium name="The Broad Institute Genome Sequencing Center for Infectious Disease"/>
            <person name="Wu L."/>
            <person name="Ma J."/>
        </authorList>
    </citation>
    <scope>NUCLEOTIDE SEQUENCE [LARGE SCALE GENOMIC DNA]</scope>
    <source>
        <strain evidence="2">CCUG 52478</strain>
    </source>
</reference>
<dbReference type="Proteomes" id="UP001597229">
    <property type="component" value="Unassembled WGS sequence"/>
</dbReference>
<evidence type="ECO:0000313" key="2">
    <source>
        <dbReference type="Proteomes" id="UP001597229"/>
    </source>
</evidence>
<name>A0ABW3VY46_9ACTN</name>
<accession>A0ABW3VY46</accession>
<dbReference type="EMBL" id="JBHTLX010000008">
    <property type="protein sequence ID" value="MFD1247654.1"/>
    <property type="molecule type" value="Genomic_DNA"/>
</dbReference>
<protein>
    <submittedName>
        <fullName evidence="1">Uncharacterized protein</fullName>
    </submittedName>
</protein>
<evidence type="ECO:0000313" key="1">
    <source>
        <dbReference type="EMBL" id="MFD1247654.1"/>
    </source>
</evidence>
<organism evidence="1 2">
    <name type="scientific">Nocardioides ginsengisoli</name>
    <dbReference type="NCBI Taxonomy" id="363868"/>
    <lineage>
        <taxon>Bacteria</taxon>
        <taxon>Bacillati</taxon>
        <taxon>Actinomycetota</taxon>
        <taxon>Actinomycetes</taxon>
        <taxon>Propionibacteriales</taxon>
        <taxon>Nocardioidaceae</taxon>
        <taxon>Nocardioides</taxon>
    </lineage>
</organism>
<gene>
    <name evidence="1" type="ORF">ACFQ3F_07630</name>
</gene>
<dbReference type="RefSeq" id="WP_367920908.1">
    <property type="nucleotide sequence ID" value="NZ_BAABAC010000037.1"/>
</dbReference>